<reference evidence="2 3" key="1">
    <citation type="submission" date="2020-08" db="EMBL/GenBank/DDBJ databases">
        <title>Genome public.</title>
        <authorList>
            <person name="Liu C."/>
            <person name="Sun Q."/>
        </authorList>
    </citation>
    <scope>NUCLEOTIDE SEQUENCE [LARGE SCALE GENOMIC DNA]</scope>
    <source>
        <strain evidence="2 3">BX0805</strain>
    </source>
</reference>
<sequence>MSIRPVDLNGMVQRSQDVGTLKQQEDAKPMVDQQNIQTHFGKQGEQKLKQVVHADDANEQEYRYDAKEKGNSQYEQQKNKKRDRKKEDGKIKAKGMSGGFDIRI</sequence>
<proteinExistence type="predicted"/>
<protein>
    <submittedName>
        <fullName evidence="2">Uncharacterized protein</fullName>
    </submittedName>
</protein>
<comment type="caution">
    <text evidence="2">The sequence shown here is derived from an EMBL/GenBank/DDBJ whole genome shotgun (WGS) entry which is preliminary data.</text>
</comment>
<feature type="region of interest" description="Disordered" evidence="1">
    <location>
        <begin position="1"/>
        <end position="29"/>
    </location>
</feature>
<evidence type="ECO:0000313" key="3">
    <source>
        <dbReference type="Proteomes" id="UP000621540"/>
    </source>
</evidence>
<evidence type="ECO:0000256" key="1">
    <source>
        <dbReference type="SAM" id="MobiDB-lite"/>
    </source>
</evidence>
<name>A0ABR7I894_9FIRM</name>
<accession>A0ABR7I894</accession>
<dbReference type="RefSeq" id="WP_186981680.1">
    <property type="nucleotide sequence ID" value="NZ_JACOQH010000002.1"/>
</dbReference>
<feature type="compositionally biased region" description="Polar residues" evidence="1">
    <location>
        <begin position="12"/>
        <end position="22"/>
    </location>
</feature>
<keyword evidence="3" id="KW-1185">Reference proteome</keyword>
<dbReference type="Proteomes" id="UP000621540">
    <property type="component" value="Unassembled WGS sequence"/>
</dbReference>
<dbReference type="EMBL" id="JACOQH010000002">
    <property type="protein sequence ID" value="MBC5753088.1"/>
    <property type="molecule type" value="Genomic_DNA"/>
</dbReference>
<gene>
    <name evidence="2" type="ORF">H8Z76_03440</name>
</gene>
<organism evidence="2 3">
    <name type="scientific">Roseburia yibonii</name>
    <dbReference type="NCBI Taxonomy" id="2763063"/>
    <lineage>
        <taxon>Bacteria</taxon>
        <taxon>Bacillati</taxon>
        <taxon>Bacillota</taxon>
        <taxon>Clostridia</taxon>
        <taxon>Lachnospirales</taxon>
        <taxon>Lachnospiraceae</taxon>
        <taxon>Roseburia</taxon>
    </lineage>
</organism>
<feature type="region of interest" description="Disordered" evidence="1">
    <location>
        <begin position="56"/>
        <end position="104"/>
    </location>
</feature>
<feature type="compositionally biased region" description="Basic and acidic residues" evidence="1">
    <location>
        <begin position="56"/>
        <end position="70"/>
    </location>
</feature>
<evidence type="ECO:0000313" key="2">
    <source>
        <dbReference type="EMBL" id="MBC5753088.1"/>
    </source>
</evidence>